<dbReference type="Proteomes" id="UP000699865">
    <property type="component" value="Unassembled WGS sequence"/>
</dbReference>
<proteinExistence type="predicted"/>
<dbReference type="Pfam" id="PF01320">
    <property type="entry name" value="Colicin_Pyocin"/>
    <property type="match status" value="1"/>
</dbReference>
<organism evidence="1 2">
    <name type="scientific">Rahnella perminowiae</name>
    <dbReference type="NCBI Taxonomy" id="2816244"/>
    <lineage>
        <taxon>Bacteria</taxon>
        <taxon>Pseudomonadati</taxon>
        <taxon>Pseudomonadota</taxon>
        <taxon>Gammaproteobacteria</taxon>
        <taxon>Enterobacterales</taxon>
        <taxon>Yersiniaceae</taxon>
        <taxon>Rahnella</taxon>
    </lineage>
</organism>
<sequence>MQLKDTFEEYAEAEFIALVKDIFDVHGSESYQDSLLENFSRVTGHPSGTDLIFYPEGDKTVTPESVVTEIKQWRTSVGKALFRI</sequence>
<evidence type="ECO:0000313" key="2">
    <source>
        <dbReference type="Proteomes" id="UP000699865"/>
    </source>
</evidence>
<dbReference type="RefSeq" id="WP_217137891.1">
    <property type="nucleotide sequence ID" value="NZ_JAFMOU010000063.1"/>
</dbReference>
<protein>
    <submittedName>
        <fullName evidence="1">Bacteriocin immunity protein</fullName>
    </submittedName>
</protein>
<gene>
    <name evidence="1" type="ORF">J1786_06485</name>
</gene>
<evidence type="ECO:0000313" key="1">
    <source>
        <dbReference type="EMBL" id="MBU9834473.1"/>
    </source>
</evidence>
<comment type="caution">
    <text evidence="1">The sequence shown here is derived from an EMBL/GenBank/DDBJ whole genome shotgun (WGS) entry which is preliminary data.</text>
</comment>
<dbReference type="EMBL" id="JAFMOU010000063">
    <property type="protein sequence ID" value="MBU9834473.1"/>
    <property type="molecule type" value="Genomic_DNA"/>
</dbReference>
<name>A0ABS6KY01_9GAMM</name>
<reference evidence="1 2" key="1">
    <citation type="submission" date="2021-03" db="EMBL/GenBank/DDBJ databases">
        <title>Five novel Rahnella species.</title>
        <authorList>
            <person name="Brady C."/>
            <person name="Asselin J."/>
            <person name="Beer S."/>
            <person name="Bruberg M.B."/>
            <person name="Crampton B."/>
            <person name="Venter S."/>
            <person name="Arnold D."/>
            <person name="Denman S."/>
        </authorList>
    </citation>
    <scope>NUCLEOTIDE SEQUENCE [LARGE SCALE GENOMIC DNA]</scope>
    <source>
        <strain evidence="1 2">L72c</strain>
    </source>
</reference>
<keyword evidence="2" id="KW-1185">Reference proteome</keyword>
<dbReference type="InterPro" id="IPR000290">
    <property type="entry name" value="Colicin_pyocin"/>
</dbReference>
<dbReference type="CDD" id="cd16363">
    <property type="entry name" value="Col_Im_like"/>
    <property type="match status" value="1"/>
</dbReference>
<accession>A0ABS6KY01</accession>